<keyword evidence="3" id="KW-1185">Reference proteome</keyword>
<gene>
    <name evidence="2" type="ORF">P7K49_020611</name>
</gene>
<accession>A0ABQ9V0R5</accession>
<dbReference type="EMBL" id="JASSZA010000009">
    <property type="protein sequence ID" value="KAK2102944.1"/>
    <property type="molecule type" value="Genomic_DNA"/>
</dbReference>
<reference evidence="2 3" key="1">
    <citation type="submission" date="2023-05" db="EMBL/GenBank/DDBJ databases">
        <title>B98-5 Cell Line De Novo Hybrid Assembly: An Optical Mapping Approach.</title>
        <authorList>
            <person name="Kananen K."/>
            <person name="Auerbach J.A."/>
            <person name="Kautto E."/>
            <person name="Blachly J.S."/>
        </authorList>
    </citation>
    <scope>NUCLEOTIDE SEQUENCE [LARGE SCALE GENOMIC DNA]</scope>
    <source>
        <strain evidence="2">B95-8</strain>
        <tissue evidence="2">Cell line</tissue>
    </source>
</reference>
<feature type="non-terminal residue" evidence="2">
    <location>
        <position position="61"/>
    </location>
</feature>
<dbReference type="Proteomes" id="UP001266305">
    <property type="component" value="Unassembled WGS sequence"/>
</dbReference>
<feature type="region of interest" description="Disordered" evidence="1">
    <location>
        <begin position="1"/>
        <end position="61"/>
    </location>
</feature>
<name>A0ABQ9V0R5_SAGOE</name>
<protein>
    <submittedName>
        <fullName evidence="2">Uncharacterized protein</fullName>
    </submittedName>
</protein>
<sequence>GALSPLSRNTKRRALPWERGSHGQAPAGSSHDPPRPTHPTTLRVLRGAAAKEGAGRAHHSP</sequence>
<comment type="caution">
    <text evidence="2">The sequence shown here is derived from an EMBL/GenBank/DDBJ whole genome shotgun (WGS) entry which is preliminary data.</text>
</comment>
<proteinExistence type="predicted"/>
<evidence type="ECO:0000256" key="1">
    <source>
        <dbReference type="SAM" id="MobiDB-lite"/>
    </source>
</evidence>
<feature type="non-terminal residue" evidence="2">
    <location>
        <position position="1"/>
    </location>
</feature>
<organism evidence="2 3">
    <name type="scientific">Saguinus oedipus</name>
    <name type="common">Cotton-top tamarin</name>
    <name type="synonym">Oedipomidas oedipus</name>
    <dbReference type="NCBI Taxonomy" id="9490"/>
    <lineage>
        <taxon>Eukaryota</taxon>
        <taxon>Metazoa</taxon>
        <taxon>Chordata</taxon>
        <taxon>Craniata</taxon>
        <taxon>Vertebrata</taxon>
        <taxon>Euteleostomi</taxon>
        <taxon>Mammalia</taxon>
        <taxon>Eutheria</taxon>
        <taxon>Euarchontoglires</taxon>
        <taxon>Primates</taxon>
        <taxon>Haplorrhini</taxon>
        <taxon>Platyrrhini</taxon>
        <taxon>Cebidae</taxon>
        <taxon>Callitrichinae</taxon>
        <taxon>Saguinus</taxon>
    </lineage>
</organism>
<evidence type="ECO:0000313" key="2">
    <source>
        <dbReference type="EMBL" id="KAK2102944.1"/>
    </source>
</evidence>
<evidence type="ECO:0000313" key="3">
    <source>
        <dbReference type="Proteomes" id="UP001266305"/>
    </source>
</evidence>